<dbReference type="Gene3D" id="1.10.3210.10">
    <property type="entry name" value="Hypothetical protein af1432"/>
    <property type="match status" value="1"/>
</dbReference>
<organism evidence="1 2">
    <name type="scientific">Paenibacillus amylolyticus</name>
    <dbReference type="NCBI Taxonomy" id="1451"/>
    <lineage>
        <taxon>Bacteria</taxon>
        <taxon>Bacillati</taxon>
        <taxon>Bacillota</taxon>
        <taxon>Bacilli</taxon>
        <taxon>Bacillales</taxon>
        <taxon>Paenibacillaceae</taxon>
        <taxon>Paenibacillus</taxon>
    </lineage>
</organism>
<evidence type="ECO:0000313" key="1">
    <source>
        <dbReference type="EMBL" id="KAA8785056.1"/>
    </source>
</evidence>
<evidence type="ECO:0000313" key="2">
    <source>
        <dbReference type="Proteomes" id="UP000323664"/>
    </source>
</evidence>
<dbReference type="AlphaFoldDB" id="A0A5M9WTU8"/>
<accession>A0A5M9WTU8</accession>
<dbReference type="EMBL" id="RIAS01000007">
    <property type="protein sequence ID" value="KAA8785056.1"/>
    <property type="molecule type" value="Genomic_DNA"/>
</dbReference>
<dbReference type="SUPFAM" id="SSF109604">
    <property type="entry name" value="HD-domain/PDEase-like"/>
    <property type="match status" value="1"/>
</dbReference>
<sequence length="193" mass="22290">MEPELEELKNKKLYEIYQQYSGRVDEKLFVNPFGIHGVLHSKRVLLINLLISNRLAVSREDTLLLAEASAYHDIGRRQDGACTVHGLLSFRKAKRLGLIRLESVEDLNILKFIIENHCIDDTSALKQINSYNIENKERAIFLFNIFKDSDNLDRVRLGDLDVSYLRNETSKEMVPLALYLYKSGNSLDKVWTC</sequence>
<proteinExistence type="predicted"/>
<protein>
    <recommendedName>
        <fullName evidence="3">HD domain-containing protein</fullName>
    </recommendedName>
</protein>
<dbReference type="OrthoDB" id="7069048at2"/>
<dbReference type="InterPro" id="IPR003607">
    <property type="entry name" value="HD/PDEase_dom"/>
</dbReference>
<dbReference type="RefSeq" id="WP_123064857.1">
    <property type="nucleotide sequence ID" value="NZ_RIAS01000007.1"/>
</dbReference>
<dbReference type="CDD" id="cd00077">
    <property type="entry name" value="HDc"/>
    <property type="match status" value="1"/>
</dbReference>
<comment type="caution">
    <text evidence="1">The sequence shown here is derived from an EMBL/GenBank/DDBJ whole genome shotgun (WGS) entry which is preliminary data.</text>
</comment>
<name>A0A5M9WTU8_PAEAM</name>
<evidence type="ECO:0008006" key="3">
    <source>
        <dbReference type="Google" id="ProtNLM"/>
    </source>
</evidence>
<reference evidence="1 2" key="1">
    <citation type="journal article" date="2019" name="J. Ind. Microbiol. Biotechnol.">
        <title>Paenibacillus amylolyticus 27C64 has a diverse set of carbohydrate-active enzymes and complete pectin deconstruction system.</title>
        <authorList>
            <person name="Keggi C."/>
            <person name="Doran-Peterson J."/>
        </authorList>
    </citation>
    <scope>NUCLEOTIDE SEQUENCE [LARGE SCALE GENOMIC DNA]</scope>
    <source>
        <strain evidence="1 2">27C64</strain>
    </source>
</reference>
<gene>
    <name evidence="1" type="ORF">EC604_14525</name>
</gene>
<dbReference type="Proteomes" id="UP000323664">
    <property type="component" value="Unassembled WGS sequence"/>
</dbReference>